<dbReference type="EMBL" id="SORE01000010">
    <property type="protein sequence ID" value="TDY49795.1"/>
    <property type="molecule type" value="Genomic_DNA"/>
</dbReference>
<organism evidence="1 2">
    <name type="scientific">Paraburkholderia rhizosphaerae</name>
    <dbReference type="NCBI Taxonomy" id="480658"/>
    <lineage>
        <taxon>Bacteria</taxon>
        <taxon>Pseudomonadati</taxon>
        <taxon>Pseudomonadota</taxon>
        <taxon>Betaproteobacteria</taxon>
        <taxon>Burkholderiales</taxon>
        <taxon>Burkholderiaceae</taxon>
        <taxon>Paraburkholderia</taxon>
    </lineage>
</organism>
<evidence type="ECO:0000313" key="1">
    <source>
        <dbReference type="EMBL" id="TDY49795.1"/>
    </source>
</evidence>
<protein>
    <submittedName>
        <fullName evidence="1">Anti-sigma factor RsiW</fullName>
    </submittedName>
</protein>
<dbReference type="RefSeq" id="WP_134192550.1">
    <property type="nucleotide sequence ID" value="NZ_JBHLUW010000025.1"/>
</dbReference>
<sequence length="248" mass="26996">MAHSDSTIDPPLTEADIQAFADGSLSPERSARVQRYLGSMPGEASRIAFYRRLNGQMQRSFIPQGSSAPGDSTLIRRSLSHGWRAHAQRAWHALSGSVAQRIALLVLALAGWAATAFVSDHQFNATAVMSYAQWAGAPTQMAATPVPASRDPFSTEFAQLGWKLVSVKTLRLGLISDAQEFDYRNADGQPIVLLTTGAPFVIERPHWMGHRVGELRLLTWTDNGTRYVLAGRADAHGLMKAADAATFH</sequence>
<comment type="caution">
    <text evidence="1">The sequence shown here is derived from an EMBL/GenBank/DDBJ whole genome shotgun (WGS) entry which is preliminary data.</text>
</comment>
<accession>A0A4R8LSQ4</accession>
<dbReference type="AlphaFoldDB" id="A0A4R8LSQ4"/>
<dbReference type="OrthoDB" id="8999091at2"/>
<reference evidence="1 2" key="1">
    <citation type="submission" date="2019-03" db="EMBL/GenBank/DDBJ databases">
        <title>Genomic Encyclopedia of Type Strains, Phase III (KMG-III): the genomes of soil and plant-associated and newly described type strains.</title>
        <authorList>
            <person name="Whitman W."/>
        </authorList>
    </citation>
    <scope>NUCLEOTIDE SEQUENCE [LARGE SCALE GENOMIC DNA]</scope>
    <source>
        <strain evidence="1 2">LMG 29544</strain>
    </source>
</reference>
<proteinExistence type="predicted"/>
<name>A0A4R8LSQ4_9BURK</name>
<evidence type="ECO:0000313" key="2">
    <source>
        <dbReference type="Proteomes" id="UP000295509"/>
    </source>
</evidence>
<gene>
    <name evidence="1" type="ORF">BX592_11046</name>
</gene>
<keyword evidence="2" id="KW-1185">Reference proteome</keyword>
<dbReference type="Proteomes" id="UP000295509">
    <property type="component" value="Unassembled WGS sequence"/>
</dbReference>